<dbReference type="RefSeq" id="WP_048496003.1">
    <property type="nucleotide sequence ID" value="NZ_LFBU01000001.1"/>
</dbReference>
<dbReference type="PROSITE" id="PS51257">
    <property type="entry name" value="PROKAR_LIPOPROTEIN"/>
    <property type="match status" value="1"/>
</dbReference>
<dbReference type="PATRIC" id="fig|1658765.3.peg.2174"/>
<protein>
    <submittedName>
        <fullName evidence="2">Uncharacterized protein</fullName>
    </submittedName>
</protein>
<accession>A0A0J7M4R3</accession>
<dbReference type="AlphaFoldDB" id="A0A0J7M4R3"/>
<dbReference type="Proteomes" id="UP000036102">
    <property type="component" value="Unassembled WGS sequence"/>
</dbReference>
<evidence type="ECO:0000256" key="1">
    <source>
        <dbReference type="SAM" id="SignalP"/>
    </source>
</evidence>
<evidence type="ECO:0000313" key="3">
    <source>
        <dbReference type="Proteomes" id="UP000036102"/>
    </source>
</evidence>
<feature type="chain" id="PRO_5005291192" evidence="1">
    <location>
        <begin position="24"/>
        <end position="270"/>
    </location>
</feature>
<dbReference type="OrthoDB" id="6363975at2"/>
<sequence>MFKRTFNSGLAATVLCASVLLSACGGGGGSGSSGGSASPASSDGDATTLKAGLYKAKVLYLNGNPQQTATIYLSPTGKFAAVFGGNSGLTLGNLDFANTRITGTSSDYRQPDPKGFFEDKGVEDGTITGTITSQGSATFSTSDAKGQVDTNVTLQRQNALSDLGISLGRASGTYVASPDVFLNISSDGSLYAEHYTLETGCRFEGTDSVSVPDASINVFNITYTMSNCNDDNHNGEYSGVGFFGPAPDGRMQMIFAAHNGIVAMKFEGIK</sequence>
<evidence type="ECO:0000313" key="2">
    <source>
        <dbReference type="EMBL" id="KMQ75960.1"/>
    </source>
</evidence>
<comment type="caution">
    <text evidence="2">The sequence shown here is derived from an EMBL/GenBank/DDBJ whole genome shotgun (WGS) entry which is preliminary data.</text>
</comment>
<organism evidence="2 3">
    <name type="scientific">Marinobacter subterrani</name>
    <dbReference type="NCBI Taxonomy" id="1658765"/>
    <lineage>
        <taxon>Bacteria</taxon>
        <taxon>Pseudomonadati</taxon>
        <taxon>Pseudomonadota</taxon>
        <taxon>Gammaproteobacteria</taxon>
        <taxon>Pseudomonadales</taxon>
        <taxon>Marinobacteraceae</taxon>
        <taxon>Marinobacter</taxon>
    </lineage>
</organism>
<dbReference type="EMBL" id="LFBU01000001">
    <property type="protein sequence ID" value="KMQ75960.1"/>
    <property type="molecule type" value="Genomic_DNA"/>
</dbReference>
<proteinExistence type="predicted"/>
<reference evidence="2 3" key="1">
    <citation type="submission" date="2015-06" db="EMBL/GenBank/DDBJ databases">
        <title>Marinobacter subterrani, a genetically tractable neutrophilic iron-oxidizing strain isolated from the Soudan Iron Mine.</title>
        <authorList>
            <person name="Bonis B.M."/>
            <person name="Gralnick J.A."/>
        </authorList>
    </citation>
    <scope>NUCLEOTIDE SEQUENCE [LARGE SCALE GENOMIC DNA]</scope>
    <source>
        <strain evidence="2 3">JG233</strain>
    </source>
</reference>
<keyword evidence="1" id="KW-0732">Signal</keyword>
<name>A0A0J7M4R3_9GAMM</name>
<gene>
    <name evidence="2" type="ORF">Msub_12169</name>
</gene>
<feature type="signal peptide" evidence="1">
    <location>
        <begin position="1"/>
        <end position="23"/>
    </location>
</feature>
<keyword evidence="3" id="KW-1185">Reference proteome</keyword>